<dbReference type="EMBL" id="JAVIJP010000017">
    <property type="protein sequence ID" value="KAL3640515.1"/>
    <property type="molecule type" value="Genomic_DNA"/>
</dbReference>
<name>A0ABD3DDT4_9LAMI</name>
<accession>A0ABD3DDT4</accession>
<keyword evidence="3" id="KW-1185">Reference proteome</keyword>
<organism evidence="2 3">
    <name type="scientific">Castilleja foliolosa</name>
    <dbReference type="NCBI Taxonomy" id="1961234"/>
    <lineage>
        <taxon>Eukaryota</taxon>
        <taxon>Viridiplantae</taxon>
        <taxon>Streptophyta</taxon>
        <taxon>Embryophyta</taxon>
        <taxon>Tracheophyta</taxon>
        <taxon>Spermatophyta</taxon>
        <taxon>Magnoliopsida</taxon>
        <taxon>eudicotyledons</taxon>
        <taxon>Gunneridae</taxon>
        <taxon>Pentapetalae</taxon>
        <taxon>asterids</taxon>
        <taxon>lamiids</taxon>
        <taxon>Lamiales</taxon>
        <taxon>Orobanchaceae</taxon>
        <taxon>Pedicularideae</taxon>
        <taxon>Castillejinae</taxon>
        <taxon>Castilleja</taxon>
    </lineage>
</organism>
<protein>
    <recommendedName>
        <fullName evidence="4">Transmembrane protein</fullName>
    </recommendedName>
</protein>
<keyword evidence="1" id="KW-0812">Transmembrane</keyword>
<dbReference type="Proteomes" id="UP001632038">
    <property type="component" value="Unassembled WGS sequence"/>
</dbReference>
<feature type="transmembrane region" description="Helical" evidence="1">
    <location>
        <begin position="129"/>
        <end position="151"/>
    </location>
</feature>
<evidence type="ECO:0000256" key="1">
    <source>
        <dbReference type="SAM" id="Phobius"/>
    </source>
</evidence>
<sequence>MASSLLSQNCTFLHCTTAFGEYYNDHTQEQLDASVPWIGMYIAAASAACTIAMAADALNALRANKLWAPCKYFSLDAFSLTVLAVAMKLPVDLTARMRGSNDKLARLSSLVLMSIAMSNFIVSLGNNDIMVNLAALGILVITVATNASVHIIQVRHHYAANLTMGEKFGSIVSMLFLLVILCSTAVMAPTAKRYLESQYNQMRKRVSNIGQRNFTTDELRVLVRRYWIMAESGAPQHVIARSVICVTPGIVCLVMALTLLQAHIRLPLVYTNLSRAASHYKWSTNWILVIQTIGVAFGSVSPLLRWFNAARIKSLEISRKISFEDEIKVEAYWTQSLMNRRDSPLPLKTGHHKFRKFLHDGKRLLLSFCIGVQVLIVRVSKLVLLVSAVFVKGLIFCFSKNSSANSIDCELRARMDMDFRPYVLRLEGEAALDNRTVTNICNELDELIRTGQKKQSKNLIELLRKSVSFNGVTKFDSSDIRSLHSQSELPNCWTLPLVTLTSIAVSLPNIVDQKSKQLFTAVSEGIYFARLIELTTNSNGELESIRNAADVAWVRVELYREWQDKEIKGRTHKETLQKLSDNAEKTVKNFTTKTNDFLVQDPVNWPVKVIAANSMHRITRTILLDHKDDDDRTDGEMFERLSVMISEILAACLTNLARVISLKCHSNDIKEREKSIRQAALLLGESEEILEILEQREVPIMDHEKAADIEEWRAFVEQGNENPVVSVSEAFP</sequence>
<feature type="transmembrane region" description="Helical" evidence="1">
    <location>
        <begin position="73"/>
        <end position="91"/>
    </location>
</feature>
<feature type="transmembrane region" description="Helical" evidence="1">
    <location>
        <begin position="284"/>
        <end position="304"/>
    </location>
</feature>
<feature type="transmembrane region" description="Helical" evidence="1">
    <location>
        <begin position="238"/>
        <end position="264"/>
    </location>
</feature>
<gene>
    <name evidence="2" type="ORF">CASFOL_015483</name>
</gene>
<proteinExistence type="predicted"/>
<dbReference type="PANTHER" id="PTHR35307">
    <property type="entry name" value="PROTEIN, PUTATIVE-RELATED"/>
    <property type="match status" value="1"/>
</dbReference>
<feature type="transmembrane region" description="Helical" evidence="1">
    <location>
        <begin position="38"/>
        <end position="61"/>
    </location>
</feature>
<keyword evidence="1" id="KW-0472">Membrane</keyword>
<feature type="transmembrane region" description="Helical" evidence="1">
    <location>
        <begin position="364"/>
        <end position="391"/>
    </location>
</feature>
<keyword evidence="1" id="KW-1133">Transmembrane helix</keyword>
<evidence type="ECO:0000313" key="2">
    <source>
        <dbReference type="EMBL" id="KAL3640515.1"/>
    </source>
</evidence>
<feature type="transmembrane region" description="Helical" evidence="1">
    <location>
        <begin position="103"/>
        <end position="122"/>
    </location>
</feature>
<evidence type="ECO:0000313" key="3">
    <source>
        <dbReference type="Proteomes" id="UP001632038"/>
    </source>
</evidence>
<reference evidence="3" key="1">
    <citation type="journal article" date="2024" name="IScience">
        <title>Strigolactones Initiate the Formation of Haustorium-like Structures in Castilleja.</title>
        <authorList>
            <person name="Buerger M."/>
            <person name="Peterson D."/>
            <person name="Chory J."/>
        </authorList>
    </citation>
    <scope>NUCLEOTIDE SEQUENCE [LARGE SCALE GENOMIC DNA]</scope>
</reference>
<comment type="caution">
    <text evidence="2">The sequence shown here is derived from an EMBL/GenBank/DDBJ whole genome shotgun (WGS) entry which is preliminary data.</text>
</comment>
<dbReference type="PANTHER" id="PTHR35307:SF3">
    <property type="entry name" value="DUF4220 DOMAIN-CONTAINING PROTEIN"/>
    <property type="match status" value="1"/>
</dbReference>
<evidence type="ECO:0008006" key="4">
    <source>
        <dbReference type="Google" id="ProtNLM"/>
    </source>
</evidence>
<dbReference type="AlphaFoldDB" id="A0ABD3DDT4"/>
<feature type="transmembrane region" description="Helical" evidence="1">
    <location>
        <begin position="171"/>
        <end position="195"/>
    </location>
</feature>